<dbReference type="InterPro" id="IPR045086">
    <property type="entry name" value="OBG_GTPase"/>
</dbReference>
<dbReference type="InterPro" id="IPR031167">
    <property type="entry name" value="G_OBG"/>
</dbReference>
<dbReference type="RefSeq" id="WP_258877605.1">
    <property type="nucleotide sequence ID" value="NZ_CP048914.1"/>
</dbReference>
<dbReference type="SUPFAM" id="SSF52540">
    <property type="entry name" value="P-loop containing nucleoside triphosphate hydrolases"/>
    <property type="match status" value="1"/>
</dbReference>
<dbReference type="Gene3D" id="3.40.50.300">
    <property type="entry name" value="P-loop containing nucleotide triphosphate hydrolases"/>
    <property type="match status" value="1"/>
</dbReference>
<evidence type="ECO:0000313" key="14">
    <source>
        <dbReference type="Proteomes" id="UP000514720"/>
    </source>
</evidence>
<evidence type="ECO:0000256" key="9">
    <source>
        <dbReference type="HAMAP-Rule" id="MF_01454"/>
    </source>
</evidence>
<dbReference type="GO" id="GO:0000287">
    <property type="term" value="F:magnesium ion binding"/>
    <property type="evidence" value="ECO:0007669"/>
    <property type="project" value="InterPro"/>
</dbReference>
<dbReference type="HAMAP" id="MF_01454">
    <property type="entry name" value="GTPase_Obg"/>
    <property type="match status" value="1"/>
</dbReference>
<feature type="binding site" evidence="9">
    <location>
        <begin position="310"/>
        <end position="312"/>
    </location>
    <ligand>
        <name>GTP</name>
        <dbReference type="ChEBI" id="CHEBI:37565"/>
    </ligand>
</feature>
<dbReference type="GO" id="GO:0042254">
    <property type="term" value="P:ribosome biogenesis"/>
    <property type="evidence" value="ECO:0007669"/>
    <property type="project" value="UniProtKB-UniRule"/>
</dbReference>
<comment type="function">
    <text evidence="9">An essential GTPase which binds GTP, GDP and possibly (p)ppGpp with moderate affinity, with high nucleotide exchange rates and a fairly low GTP hydrolysis rate. Plays a role in control of the cell cycle, stress response, ribosome biogenesis and in those bacteria that undergo differentiation, in morphogenesis control.</text>
</comment>
<dbReference type="NCBIfam" id="NF008955">
    <property type="entry name" value="PRK12297.1"/>
    <property type="match status" value="1"/>
</dbReference>
<keyword evidence="8 9" id="KW-0342">GTP-binding</keyword>
<keyword evidence="7 9" id="KW-0460">Magnesium</keyword>
<dbReference type="Pfam" id="PF09269">
    <property type="entry name" value="DUF1967"/>
    <property type="match status" value="1"/>
</dbReference>
<keyword evidence="4 9" id="KW-0479">Metal-binding</keyword>
<keyword evidence="14" id="KW-1185">Reference proteome</keyword>
<dbReference type="NCBIfam" id="NF008954">
    <property type="entry name" value="PRK12296.1"/>
    <property type="match status" value="1"/>
</dbReference>
<feature type="binding site" evidence="9">
    <location>
        <begin position="212"/>
        <end position="215"/>
    </location>
    <ligand>
        <name>GTP</name>
        <dbReference type="ChEBI" id="CHEBI:37565"/>
    </ligand>
</feature>
<dbReference type="NCBIfam" id="TIGR03595">
    <property type="entry name" value="Obg_CgtA_exten"/>
    <property type="match status" value="1"/>
</dbReference>
<dbReference type="Pfam" id="PF01018">
    <property type="entry name" value="GTP1_OBG"/>
    <property type="match status" value="1"/>
</dbReference>
<dbReference type="InterPro" id="IPR006169">
    <property type="entry name" value="GTP1_OBG_dom"/>
</dbReference>
<gene>
    <name evidence="13" type="primary">obgE</name>
    <name evidence="9" type="synonym">obg</name>
    <name evidence="13" type="ORF">G4Z02_08575</name>
</gene>
<dbReference type="InterPro" id="IPR006073">
    <property type="entry name" value="GTP-bd"/>
</dbReference>
<organism evidence="13 14">
    <name type="scientific">Candidatus Xianfuyuplasma coldseepsis</name>
    <dbReference type="NCBI Taxonomy" id="2782163"/>
    <lineage>
        <taxon>Bacteria</taxon>
        <taxon>Bacillati</taxon>
        <taxon>Mycoplasmatota</taxon>
        <taxon>Mollicutes</taxon>
        <taxon>Candidatus Izemoplasmatales</taxon>
        <taxon>Candidatus Izemoplasmataceae</taxon>
        <taxon>Candidatus Xianfuyuplasma</taxon>
    </lineage>
</organism>
<dbReference type="PROSITE" id="PS51883">
    <property type="entry name" value="OBG"/>
    <property type="match status" value="1"/>
</dbReference>
<feature type="binding site" evidence="9">
    <location>
        <position position="192"/>
    </location>
    <ligand>
        <name>Mg(2+)</name>
        <dbReference type="ChEBI" id="CHEBI:18420"/>
    </ligand>
</feature>
<keyword evidence="5 9" id="KW-0547">Nucleotide-binding</keyword>
<comment type="similarity">
    <text evidence="2 9">Belongs to the TRAFAC class OBG-HflX-like GTPase superfamily. OBG GTPase family.</text>
</comment>
<dbReference type="EMBL" id="CP048914">
    <property type="protein sequence ID" value="QMS85797.1"/>
    <property type="molecule type" value="Genomic_DNA"/>
</dbReference>
<dbReference type="Gene3D" id="2.70.210.12">
    <property type="entry name" value="GTP1/OBG domain"/>
    <property type="match status" value="1"/>
</dbReference>
<sequence length="427" mass="47354">MFVDLVHIKVSSGKGGDGTVAFRREKFVPMGGPSGGDGGKGGDVIFVGNEGLATLIDLKYNRVLNAEAGVNGRAKKMHGANGNDLVVQVPVGTTIYDEETDKVIGDITEHNQTVTVAKGGRGGRGNVKFTTSRNTAPEIAEKGEPGVTRKIRCELKVLADVGLVGLPSVGKSTIISALSNSKPKIADYHFTTLQPNLGVVRVEQDRSFVMADLPGLIEGASLGQGLGLQFLRHIERTRVILHVIDMSGSEGRDPYEDYQVINKELSSYKYDLLQRPQIIIANKMDLPDAKEHLEMFKEQIDEDVDIIPISAYTRDNLQELMYKTMDLLEQTKHIDLYNDADYDEVVEYTFTPDEEVFHIELEADGVYQVTGKPLRKIFEMTDFTKDQSVKRFSRILRSLGVDAALRDFGVQNGDTVRIFEFEFEFID</sequence>
<dbReference type="KEGG" id="xcl:G4Z02_08575"/>
<evidence type="ECO:0000256" key="8">
    <source>
        <dbReference type="ARBA" id="ARBA00023134"/>
    </source>
</evidence>
<dbReference type="GO" id="GO:0005525">
    <property type="term" value="F:GTP binding"/>
    <property type="evidence" value="ECO:0007669"/>
    <property type="project" value="UniProtKB-UniRule"/>
</dbReference>
<feature type="binding site" evidence="9">
    <location>
        <begin position="190"/>
        <end position="194"/>
    </location>
    <ligand>
        <name>GTP</name>
        <dbReference type="ChEBI" id="CHEBI:37565"/>
    </ligand>
</feature>
<keyword evidence="3 9" id="KW-0963">Cytoplasm</keyword>
<evidence type="ECO:0000313" key="13">
    <source>
        <dbReference type="EMBL" id="QMS85797.1"/>
    </source>
</evidence>
<feature type="binding site" evidence="9">
    <location>
        <position position="172"/>
    </location>
    <ligand>
        <name>Mg(2+)</name>
        <dbReference type="ChEBI" id="CHEBI:18420"/>
    </ligand>
</feature>
<dbReference type="PROSITE" id="PS51881">
    <property type="entry name" value="OCT"/>
    <property type="match status" value="1"/>
</dbReference>
<evidence type="ECO:0000256" key="1">
    <source>
        <dbReference type="ARBA" id="ARBA00001946"/>
    </source>
</evidence>
<dbReference type="NCBIfam" id="TIGR00231">
    <property type="entry name" value="small_GTP"/>
    <property type="match status" value="1"/>
</dbReference>
<comment type="subunit">
    <text evidence="9">Monomer.</text>
</comment>
<evidence type="ECO:0000259" key="12">
    <source>
        <dbReference type="PROSITE" id="PS51883"/>
    </source>
</evidence>
<evidence type="ECO:0000259" key="10">
    <source>
        <dbReference type="PROSITE" id="PS51710"/>
    </source>
</evidence>
<feature type="binding site" evidence="9">
    <location>
        <begin position="165"/>
        <end position="172"/>
    </location>
    <ligand>
        <name>GTP</name>
        <dbReference type="ChEBI" id="CHEBI:37565"/>
    </ligand>
</feature>
<comment type="cofactor">
    <cofactor evidence="1 9">
        <name>Mg(2+)</name>
        <dbReference type="ChEBI" id="CHEBI:18420"/>
    </cofactor>
</comment>
<evidence type="ECO:0000259" key="11">
    <source>
        <dbReference type="PROSITE" id="PS51881"/>
    </source>
</evidence>
<comment type="subcellular location">
    <subcellularLocation>
        <location evidence="9">Cytoplasm</location>
    </subcellularLocation>
</comment>
<evidence type="ECO:0000256" key="3">
    <source>
        <dbReference type="ARBA" id="ARBA00022490"/>
    </source>
</evidence>
<dbReference type="FunFam" id="3.40.50.300:FF:000515">
    <property type="entry name" value="GTPase Obg"/>
    <property type="match status" value="1"/>
</dbReference>
<evidence type="ECO:0000256" key="7">
    <source>
        <dbReference type="ARBA" id="ARBA00022842"/>
    </source>
</evidence>
<dbReference type="PROSITE" id="PS51710">
    <property type="entry name" value="G_OBG"/>
    <property type="match status" value="1"/>
</dbReference>
<dbReference type="PANTHER" id="PTHR11702">
    <property type="entry name" value="DEVELOPMENTALLY REGULATED GTP-BINDING PROTEIN-RELATED"/>
    <property type="match status" value="1"/>
</dbReference>
<dbReference type="InterPro" id="IPR006074">
    <property type="entry name" value="GTP1-OBG_CS"/>
</dbReference>
<dbReference type="Gene3D" id="3.30.300.350">
    <property type="entry name" value="GTP-binding protein OBG, C-terminal domain"/>
    <property type="match status" value="1"/>
</dbReference>
<dbReference type="SUPFAM" id="SSF102741">
    <property type="entry name" value="Obg GTP-binding protein C-terminal domain"/>
    <property type="match status" value="1"/>
</dbReference>
<dbReference type="InterPro" id="IPR036726">
    <property type="entry name" value="GTP1_OBG_dom_sf"/>
</dbReference>
<evidence type="ECO:0000256" key="6">
    <source>
        <dbReference type="ARBA" id="ARBA00022801"/>
    </source>
</evidence>
<dbReference type="EC" id="3.6.5.-" evidence="9"/>
<dbReference type="InterPro" id="IPR015349">
    <property type="entry name" value="OCT_dom"/>
</dbReference>
<dbReference type="GO" id="GO:0003924">
    <property type="term" value="F:GTPase activity"/>
    <property type="evidence" value="ECO:0007669"/>
    <property type="project" value="UniProtKB-UniRule"/>
</dbReference>
<evidence type="ECO:0000256" key="5">
    <source>
        <dbReference type="ARBA" id="ARBA00022741"/>
    </source>
</evidence>
<dbReference type="FunFam" id="2.70.210.12:FF:000001">
    <property type="entry name" value="GTPase Obg"/>
    <property type="match status" value="1"/>
</dbReference>
<dbReference type="InterPro" id="IPR005225">
    <property type="entry name" value="Small_GTP-bd"/>
</dbReference>
<dbReference type="Proteomes" id="UP000514720">
    <property type="component" value="Chromosome"/>
</dbReference>
<feature type="binding site" evidence="9">
    <location>
        <begin position="282"/>
        <end position="285"/>
    </location>
    <ligand>
        <name>GTP</name>
        <dbReference type="ChEBI" id="CHEBI:37565"/>
    </ligand>
</feature>
<feature type="domain" description="Obg" evidence="12">
    <location>
        <begin position="1"/>
        <end position="158"/>
    </location>
</feature>
<dbReference type="InterPro" id="IPR036346">
    <property type="entry name" value="GTP-bd_prot_GTP1/OBG_C_sf"/>
</dbReference>
<name>A0A7L7KSW4_9MOLU</name>
<keyword evidence="6 9" id="KW-0378">Hydrolase</keyword>
<dbReference type="Pfam" id="PF01926">
    <property type="entry name" value="MMR_HSR1"/>
    <property type="match status" value="1"/>
</dbReference>
<dbReference type="SUPFAM" id="SSF82051">
    <property type="entry name" value="Obg GTP-binding protein N-terminal domain"/>
    <property type="match status" value="1"/>
</dbReference>
<protein>
    <recommendedName>
        <fullName evidence="9">GTPase Obg</fullName>
        <ecNumber evidence="9">3.6.5.-</ecNumber>
    </recommendedName>
    <alternativeName>
        <fullName evidence="9">GTP-binding protein Obg</fullName>
    </alternativeName>
</protein>
<evidence type="ECO:0000256" key="4">
    <source>
        <dbReference type="ARBA" id="ARBA00022723"/>
    </source>
</evidence>
<dbReference type="AlphaFoldDB" id="A0A7L7KSW4"/>
<dbReference type="NCBIfam" id="TIGR02729">
    <property type="entry name" value="Obg_CgtA"/>
    <property type="match status" value="1"/>
</dbReference>
<dbReference type="PRINTS" id="PR00326">
    <property type="entry name" value="GTP1OBG"/>
</dbReference>
<reference evidence="13 14" key="1">
    <citation type="submission" date="2020-02" db="EMBL/GenBank/DDBJ databases">
        <authorList>
            <person name="Zheng R.K."/>
            <person name="Sun C.M."/>
        </authorList>
    </citation>
    <scope>NUCLEOTIDE SEQUENCE [LARGE SCALE GENOMIC DNA]</scope>
    <source>
        <strain evidence="14">zrk13</strain>
    </source>
</reference>
<proteinExistence type="inferred from homology"/>
<dbReference type="NCBIfam" id="NF008956">
    <property type="entry name" value="PRK12299.1"/>
    <property type="match status" value="1"/>
</dbReference>
<feature type="domain" description="OBG-type G" evidence="10">
    <location>
        <begin position="159"/>
        <end position="329"/>
    </location>
</feature>
<dbReference type="GO" id="GO:0005737">
    <property type="term" value="C:cytoplasm"/>
    <property type="evidence" value="ECO:0007669"/>
    <property type="project" value="UniProtKB-SubCell"/>
</dbReference>
<dbReference type="InterPro" id="IPR014100">
    <property type="entry name" value="GTP-bd_Obg/CgtA"/>
</dbReference>
<dbReference type="PROSITE" id="PS00905">
    <property type="entry name" value="GTP1_OBG"/>
    <property type="match status" value="1"/>
</dbReference>
<accession>A0A7L7KSW4</accession>
<dbReference type="CDD" id="cd01898">
    <property type="entry name" value="Obg"/>
    <property type="match status" value="1"/>
</dbReference>
<dbReference type="InterPro" id="IPR027417">
    <property type="entry name" value="P-loop_NTPase"/>
</dbReference>
<feature type="domain" description="OCT" evidence="11">
    <location>
        <begin position="349"/>
        <end position="427"/>
    </location>
</feature>
<dbReference type="PANTHER" id="PTHR11702:SF31">
    <property type="entry name" value="MITOCHONDRIAL RIBOSOME-ASSOCIATED GTPASE 2"/>
    <property type="match status" value="1"/>
</dbReference>
<evidence type="ECO:0000256" key="2">
    <source>
        <dbReference type="ARBA" id="ARBA00007699"/>
    </source>
</evidence>